<evidence type="ECO:0000259" key="6">
    <source>
        <dbReference type="PROSITE" id="PS51192"/>
    </source>
</evidence>
<dbReference type="Pfam" id="PF00176">
    <property type="entry name" value="SNF2-rel_dom"/>
    <property type="match status" value="1"/>
</dbReference>
<evidence type="ECO:0000259" key="7">
    <source>
        <dbReference type="PROSITE" id="PS51194"/>
    </source>
</evidence>
<evidence type="ECO:0000256" key="4">
    <source>
        <dbReference type="ARBA" id="ARBA00022840"/>
    </source>
</evidence>
<keyword evidence="4" id="KW-0067">ATP-binding</keyword>
<dbReference type="InterPro" id="IPR027417">
    <property type="entry name" value="P-loop_NTPase"/>
</dbReference>
<evidence type="ECO:0000313" key="8">
    <source>
        <dbReference type="EMBL" id="CAU99275.1"/>
    </source>
</evidence>
<evidence type="ECO:0000313" key="9">
    <source>
        <dbReference type="Proteomes" id="UP000000746"/>
    </source>
</evidence>
<keyword evidence="1" id="KW-0547">Nucleotide-binding</keyword>
<dbReference type="SMART" id="SM00487">
    <property type="entry name" value="DEXDc"/>
    <property type="match status" value="1"/>
</dbReference>
<dbReference type="InterPro" id="IPR057342">
    <property type="entry name" value="DEXDc_RapA"/>
</dbReference>
<dbReference type="InterPro" id="IPR001650">
    <property type="entry name" value="Helicase_C-like"/>
</dbReference>
<gene>
    <name evidence="8" type="ordered locus">EC55989_3265</name>
</gene>
<keyword evidence="5" id="KW-0175">Coiled coil</keyword>
<dbReference type="CDD" id="cd18011">
    <property type="entry name" value="DEXDc_RapA"/>
    <property type="match status" value="1"/>
</dbReference>
<dbReference type="InterPro" id="IPR049730">
    <property type="entry name" value="SNF2/RAD54-like_C"/>
</dbReference>
<dbReference type="PROSITE" id="PS51194">
    <property type="entry name" value="HELICASE_CTER"/>
    <property type="match status" value="1"/>
</dbReference>
<protein>
    <submittedName>
        <fullName evidence="8">Helicase</fullName>
    </submittedName>
</protein>
<feature type="coiled-coil region" evidence="5">
    <location>
        <begin position="861"/>
        <end position="936"/>
    </location>
</feature>
<dbReference type="HOGENOM" id="CLU_006041_0_0_6"/>
<evidence type="ECO:0000256" key="3">
    <source>
        <dbReference type="ARBA" id="ARBA00022806"/>
    </source>
</evidence>
<accession>B7LFN4</accession>
<dbReference type="GO" id="GO:0005524">
    <property type="term" value="F:ATP binding"/>
    <property type="evidence" value="ECO:0007669"/>
    <property type="project" value="UniProtKB-KW"/>
</dbReference>
<dbReference type="InterPro" id="IPR038718">
    <property type="entry name" value="SNF2-like_sf"/>
</dbReference>
<sequence>MHKGMKMYSDHQRSYLAHWLTLSGKAEDSLTQTIASARVDMNPHQVEAAMFALASPLSNGVILADEVGLGKTIEASLILAQKWAERRRKLLLIAPATLRKQWSQELEEKFSLPSQIIEAKIFNQMVKEGSDNPFDIENATGKAAICICSYEFAARKEHELARIPWDLVVMDEAHKLRNIYKNDGAKTAKKLSGALSGRKKILLSATPLQNSILELYGLISVIDPHFFGDLASFKARYSRQNIDDAELALLRVRLNKICNRTLRRQVQQEGGISFTRRHSITEDFRPTEDEEVLYKQVSSYLQRDDLLAIKSGARHLVTLVIRKILASSSTAIQGTLETMIHRLESKMPVLDALTDYENYDDYSDEEGIDDEDTIDPQALQAEIDQLKNYKTLAASITKNAKAEALLRVLDRAFTFTAELGGLRKAVIFTESVRTQTWLAQLLSESGYEGEVVLLNGSNSDAVSKKIYSDWLEKHQNSGRVSGSSTADMKAALVEKFRDEGTLMICTEAGAEGINLQFCSLLINYDLPWNPQRVEQRIGRVHRYGQKHDVVVVNFINKGNRADQRVFELLSQKFQLFEGVFGASDDILGSIESGVDIERRIHEIYQHCRSDEQIEQEFNQLQDELKDQLENRENETRRSLFEHFDVDVVRNLKTRRTTTLAQLNDYQENLLLLAEMFLSDESDFQRSETGFRSRGKYFDVNWPIADEKDAEFFRPSQGYGKQLIDAALHEGASLSTSPVCQKLHFIYQPRSGQLADVKLFCGKSGQLLLAKVSIGNQEQQREKLLTVAVTENGEVLAEETVSRLLRLPLSEITSVEEQPLLPALTTQCEVLRHSFIQQVERDNELYYNEEVEKLERWSEDRRIALDLRIKQLDAEIKEARKAARQLPSLKEKMEAKRALKVLERERDSIMLQYHDEKKKIEQEEDRLLEEVEQKLATEITSRQLFAVSWTLSSPSA</sequence>
<keyword evidence="2" id="KW-0378">Hydrolase</keyword>
<dbReference type="CDD" id="cd18793">
    <property type="entry name" value="SF2_C_SNF"/>
    <property type="match status" value="1"/>
</dbReference>
<dbReference type="PROSITE" id="PS51192">
    <property type="entry name" value="HELICASE_ATP_BIND_1"/>
    <property type="match status" value="1"/>
</dbReference>
<dbReference type="SUPFAM" id="SSF52540">
    <property type="entry name" value="P-loop containing nucleoside triphosphate hydrolases"/>
    <property type="match status" value="2"/>
</dbReference>
<evidence type="ECO:0000256" key="2">
    <source>
        <dbReference type="ARBA" id="ARBA00022801"/>
    </source>
</evidence>
<dbReference type="InterPro" id="IPR000330">
    <property type="entry name" value="SNF2_N"/>
</dbReference>
<dbReference type="SMART" id="SM00490">
    <property type="entry name" value="HELICc"/>
    <property type="match status" value="1"/>
</dbReference>
<keyword evidence="3 8" id="KW-0347">Helicase</keyword>
<evidence type="ECO:0000256" key="5">
    <source>
        <dbReference type="SAM" id="Coils"/>
    </source>
</evidence>
<dbReference type="KEGG" id="eck:EC55989_3265"/>
<dbReference type="GO" id="GO:0016787">
    <property type="term" value="F:hydrolase activity"/>
    <property type="evidence" value="ECO:0007669"/>
    <property type="project" value="UniProtKB-KW"/>
</dbReference>
<dbReference type="PANTHER" id="PTHR10799">
    <property type="entry name" value="SNF2/RAD54 HELICASE FAMILY"/>
    <property type="match status" value="1"/>
</dbReference>
<keyword evidence="9" id="KW-1185">Reference proteome</keyword>
<evidence type="ECO:0000256" key="1">
    <source>
        <dbReference type="ARBA" id="ARBA00022741"/>
    </source>
</evidence>
<proteinExistence type="predicted"/>
<feature type="coiled-coil region" evidence="5">
    <location>
        <begin position="610"/>
        <end position="668"/>
    </location>
</feature>
<organism evidence="8 9">
    <name type="scientific">Escherichia coli (strain 55989 / EAEC)</name>
    <dbReference type="NCBI Taxonomy" id="585055"/>
    <lineage>
        <taxon>Bacteria</taxon>
        <taxon>Pseudomonadati</taxon>
        <taxon>Pseudomonadota</taxon>
        <taxon>Gammaproteobacteria</taxon>
        <taxon>Enterobacterales</taxon>
        <taxon>Enterobacteriaceae</taxon>
        <taxon>Escherichia</taxon>
    </lineage>
</organism>
<dbReference type="GO" id="GO:0004386">
    <property type="term" value="F:helicase activity"/>
    <property type="evidence" value="ECO:0007669"/>
    <property type="project" value="UniProtKB-KW"/>
</dbReference>
<feature type="domain" description="Helicase ATP-binding" evidence="6">
    <location>
        <begin position="52"/>
        <end position="225"/>
    </location>
</feature>
<dbReference type="AlphaFoldDB" id="B7LFN4"/>
<dbReference type="EMBL" id="CU928145">
    <property type="protein sequence ID" value="CAU99275.1"/>
    <property type="molecule type" value="Genomic_DNA"/>
</dbReference>
<dbReference type="Pfam" id="PF00271">
    <property type="entry name" value="Helicase_C"/>
    <property type="match status" value="1"/>
</dbReference>
<dbReference type="InterPro" id="IPR014001">
    <property type="entry name" value="Helicase_ATP-bd"/>
</dbReference>
<dbReference type="Proteomes" id="UP000000746">
    <property type="component" value="Chromosome"/>
</dbReference>
<dbReference type="Gene3D" id="3.40.50.10810">
    <property type="entry name" value="Tandem AAA-ATPase domain"/>
    <property type="match status" value="1"/>
</dbReference>
<name>B7LFN4_ECO55</name>
<dbReference type="Gene3D" id="3.40.50.300">
    <property type="entry name" value="P-loop containing nucleotide triphosphate hydrolases"/>
    <property type="match status" value="1"/>
</dbReference>
<feature type="domain" description="Helicase C-terminal" evidence="7">
    <location>
        <begin position="408"/>
        <end position="587"/>
    </location>
</feature>
<reference evidence="9" key="1">
    <citation type="journal article" date="2009" name="PLoS Genet.">
        <title>Organised genome dynamics in the Escherichia coli species results in highly diverse adaptive paths.</title>
        <authorList>
            <person name="Touchon M."/>
            <person name="Hoede C."/>
            <person name="Tenaillon O."/>
            <person name="Barbe V."/>
            <person name="Baeriswyl S."/>
            <person name="Bidet P."/>
            <person name="Bingen E."/>
            <person name="Bonacorsi S."/>
            <person name="Bouchier C."/>
            <person name="Bouvet O."/>
            <person name="Calteau A."/>
            <person name="Chiapello H."/>
            <person name="Clermont O."/>
            <person name="Cruveiller S."/>
            <person name="Danchin A."/>
            <person name="Diard M."/>
            <person name="Dossat C."/>
            <person name="Karoui M.E."/>
            <person name="Frapy E."/>
            <person name="Garry L."/>
            <person name="Ghigo J.M."/>
            <person name="Gilles A.M."/>
            <person name="Johnson J."/>
            <person name="Le Bouguenec C."/>
            <person name="Lescat M."/>
            <person name="Mangenot S."/>
            <person name="Martinez-Jehanne V."/>
            <person name="Matic I."/>
            <person name="Nassif X."/>
            <person name="Oztas S."/>
            <person name="Petit M.A."/>
            <person name="Pichon C."/>
            <person name="Rouy Z."/>
            <person name="Ruf C.S."/>
            <person name="Schneider D."/>
            <person name="Tourret J."/>
            <person name="Vacherie B."/>
            <person name="Vallenet D."/>
            <person name="Medigue C."/>
            <person name="Rocha E.P.C."/>
            <person name="Denamur E."/>
        </authorList>
    </citation>
    <scope>NUCLEOTIDE SEQUENCE [LARGE SCALE GENOMIC DNA]</scope>
    <source>
        <strain evidence="9">55989 / EAEC</strain>
    </source>
</reference>